<dbReference type="Gene3D" id="3.30.70.120">
    <property type="match status" value="1"/>
</dbReference>
<gene>
    <name evidence="8" type="ordered locus">TREAZ_3000</name>
</gene>
<proteinExistence type="predicted"/>
<protein>
    <submittedName>
        <fullName evidence="8">Hypothetical membrane protein</fullName>
    </submittedName>
</protein>
<comment type="subcellular location">
    <subcellularLocation>
        <location evidence="1">Cell membrane</location>
        <topology evidence="1">Multi-pass membrane protein</topology>
    </subcellularLocation>
</comment>
<dbReference type="eggNOG" id="COG1284">
    <property type="taxonomic scope" value="Bacteria"/>
</dbReference>
<evidence type="ECO:0000256" key="6">
    <source>
        <dbReference type="SAM" id="Phobius"/>
    </source>
</evidence>
<dbReference type="OrthoDB" id="9779786at2"/>
<evidence type="ECO:0000259" key="7">
    <source>
        <dbReference type="Pfam" id="PF10035"/>
    </source>
</evidence>
<feature type="transmembrane region" description="Helical" evidence="6">
    <location>
        <begin position="118"/>
        <end position="139"/>
    </location>
</feature>
<dbReference type="STRING" id="545695.TREAZ_3000"/>
<accession>F5YB69</accession>
<keyword evidence="2" id="KW-1003">Cell membrane</keyword>
<dbReference type="Pfam" id="PF02588">
    <property type="entry name" value="YitT_membrane"/>
    <property type="match status" value="1"/>
</dbReference>
<evidence type="ECO:0000256" key="5">
    <source>
        <dbReference type="ARBA" id="ARBA00023136"/>
    </source>
</evidence>
<organism evidence="8 9">
    <name type="scientific">Leadbettera azotonutricia (strain ATCC BAA-888 / DSM 13862 / ZAS-9)</name>
    <name type="common">Treponema azotonutricium</name>
    <dbReference type="NCBI Taxonomy" id="545695"/>
    <lineage>
        <taxon>Bacteria</taxon>
        <taxon>Pseudomonadati</taxon>
        <taxon>Spirochaetota</taxon>
        <taxon>Spirochaetia</taxon>
        <taxon>Spirochaetales</taxon>
        <taxon>Breznakiellaceae</taxon>
        <taxon>Leadbettera</taxon>
    </lineage>
</organism>
<dbReference type="InterPro" id="IPR051461">
    <property type="entry name" value="UPF0750_membrane"/>
</dbReference>
<dbReference type="InterPro" id="IPR015867">
    <property type="entry name" value="N-reg_PII/ATP_PRibTrfase_C"/>
</dbReference>
<dbReference type="EMBL" id="CP001841">
    <property type="protein sequence ID" value="AEF81144.1"/>
    <property type="molecule type" value="Genomic_DNA"/>
</dbReference>
<dbReference type="InParanoid" id="F5YB69"/>
<dbReference type="Pfam" id="PF10035">
    <property type="entry name" value="DUF2179"/>
    <property type="match status" value="1"/>
</dbReference>
<keyword evidence="5 6" id="KW-0472">Membrane</keyword>
<sequence length="292" mass="32505">MPNNQTALYTLKRVVLLLAGSVLMAFNINTFVHAGGLIPGGFTGLTLLIQEICWRYGHFHLPFSVINYTLNAVPAAICFKFIGKKFALYSCLMIVVSGLLTDWMPAMFINFLQLHDTLLSAVFGGLLNAISISLCLYADATSGGTDFIAIFISEKYRKDAWNYIFAGNCVILILAGWLFTLDKALYSIIFQFTTTAALKALYNSYQQKTLLIITNKSDEIYALIRDVTNHGATSFDGFGNYDKAHRVMLYSVVSANDVIPLINAIKNVDPNAFINVIKTEQVNGRFYQRPKD</sequence>
<reference evidence="9" key="1">
    <citation type="submission" date="2009-12" db="EMBL/GenBank/DDBJ databases">
        <title>Complete sequence of Treponema azotonutricium strain ZAS-9.</title>
        <authorList>
            <person name="Tetu S.G."/>
            <person name="Matson E."/>
            <person name="Ren Q."/>
            <person name="Seshadri R."/>
            <person name="Elbourne L."/>
            <person name="Hassan K.A."/>
            <person name="Durkin A."/>
            <person name="Radune D."/>
            <person name="Mohamoud Y."/>
            <person name="Shay R."/>
            <person name="Jin S."/>
            <person name="Zhang X."/>
            <person name="Lucey K."/>
            <person name="Ballor N.R."/>
            <person name="Ottesen E."/>
            <person name="Rosenthal R."/>
            <person name="Allen A."/>
            <person name="Leadbetter J.R."/>
            <person name="Paulsen I.T."/>
        </authorList>
    </citation>
    <scope>NUCLEOTIDE SEQUENCE [LARGE SCALE GENOMIC DNA]</scope>
    <source>
        <strain evidence="9">ATCC BAA-888 / DSM 13862 / ZAS-9</strain>
    </source>
</reference>
<keyword evidence="4 6" id="KW-1133">Transmembrane helix</keyword>
<dbReference type="RefSeq" id="WP_015712550.1">
    <property type="nucleotide sequence ID" value="NC_015577.1"/>
</dbReference>
<evidence type="ECO:0000256" key="4">
    <source>
        <dbReference type="ARBA" id="ARBA00022989"/>
    </source>
</evidence>
<evidence type="ECO:0000256" key="1">
    <source>
        <dbReference type="ARBA" id="ARBA00004651"/>
    </source>
</evidence>
<keyword evidence="9" id="KW-1185">Reference proteome</keyword>
<evidence type="ECO:0000256" key="2">
    <source>
        <dbReference type="ARBA" id="ARBA00022475"/>
    </source>
</evidence>
<dbReference type="InterPro" id="IPR019264">
    <property type="entry name" value="DUF2179"/>
</dbReference>
<dbReference type="FunCoup" id="F5YB69">
    <property type="interactions" value="1"/>
</dbReference>
<dbReference type="PANTHER" id="PTHR33545:SF5">
    <property type="entry name" value="UPF0750 MEMBRANE PROTEIN YITT"/>
    <property type="match status" value="1"/>
</dbReference>
<feature type="transmembrane region" description="Helical" evidence="6">
    <location>
        <begin position="86"/>
        <end position="112"/>
    </location>
</feature>
<evidence type="ECO:0000256" key="3">
    <source>
        <dbReference type="ARBA" id="ARBA00022692"/>
    </source>
</evidence>
<dbReference type="HOGENOM" id="CLU_063199_1_0_12"/>
<dbReference type="CDD" id="cd16380">
    <property type="entry name" value="YitT_C"/>
    <property type="match status" value="1"/>
</dbReference>
<dbReference type="PIRSF" id="PIRSF006483">
    <property type="entry name" value="Membrane_protein_YitT"/>
    <property type="match status" value="1"/>
</dbReference>
<keyword evidence="3 6" id="KW-0812">Transmembrane</keyword>
<feature type="transmembrane region" description="Helical" evidence="6">
    <location>
        <begin position="58"/>
        <end position="79"/>
    </location>
</feature>
<evidence type="ECO:0000313" key="8">
    <source>
        <dbReference type="EMBL" id="AEF81144.1"/>
    </source>
</evidence>
<feature type="domain" description="DUF2179" evidence="7">
    <location>
        <begin position="230"/>
        <end position="284"/>
    </location>
</feature>
<name>F5YB69_LEAAZ</name>
<dbReference type="GO" id="GO:0005886">
    <property type="term" value="C:plasma membrane"/>
    <property type="evidence" value="ECO:0007669"/>
    <property type="project" value="UniProtKB-SubCell"/>
</dbReference>
<evidence type="ECO:0000313" key="9">
    <source>
        <dbReference type="Proteomes" id="UP000009222"/>
    </source>
</evidence>
<dbReference type="Proteomes" id="UP000009222">
    <property type="component" value="Chromosome"/>
</dbReference>
<dbReference type="PANTHER" id="PTHR33545">
    <property type="entry name" value="UPF0750 MEMBRANE PROTEIN YITT-RELATED"/>
    <property type="match status" value="1"/>
</dbReference>
<feature type="transmembrane region" description="Helical" evidence="6">
    <location>
        <begin position="160"/>
        <end position="179"/>
    </location>
</feature>
<dbReference type="KEGG" id="taz:TREAZ_3000"/>
<dbReference type="AlphaFoldDB" id="F5YB69"/>
<dbReference type="InterPro" id="IPR003740">
    <property type="entry name" value="YitT"/>
</dbReference>
<reference evidence="8 9" key="2">
    <citation type="journal article" date="2011" name="ISME J.">
        <title>RNA-seq reveals cooperative metabolic interactions between two termite-gut spirochete species in co-culture.</title>
        <authorList>
            <person name="Rosenthal A.Z."/>
            <person name="Matson E.G."/>
            <person name="Eldar A."/>
            <person name="Leadbetter J.R."/>
        </authorList>
    </citation>
    <scope>NUCLEOTIDE SEQUENCE [LARGE SCALE GENOMIC DNA]</scope>
    <source>
        <strain evidence="9">ATCC BAA-888 / DSM 13862 / ZAS-9</strain>
    </source>
</reference>